<gene>
    <name evidence="1" type="ORF">QUF85_14085</name>
</gene>
<proteinExistence type="predicted"/>
<sequence>MQRITLRKTGPQGPGGCFGLIIVQSVWEFCHIDFDFLGFSLNTIPNPETNEITVSLSGVYEISADLVVVTNELETSLFTIN</sequence>
<dbReference type="Proteomes" id="UP001238973">
    <property type="component" value="Unassembled WGS sequence"/>
</dbReference>
<evidence type="ECO:0000313" key="2">
    <source>
        <dbReference type="Proteomes" id="UP001238973"/>
    </source>
</evidence>
<protein>
    <submittedName>
        <fullName evidence="1">Uncharacterized protein</fullName>
    </submittedName>
</protein>
<evidence type="ECO:0000313" key="1">
    <source>
        <dbReference type="EMBL" id="MDM5284424.1"/>
    </source>
</evidence>
<dbReference type="AlphaFoldDB" id="A0AAJ1QMR9"/>
<name>A0AAJ1QMR9_9BACI</name>
<reference evidence="1" key="1">
    <citation type="submission" date="2023-06" db="EMBL/GenBank/DDBJ databases">
        <title>Comparative genomics of Bacillaceae isolates and their secondary metabolite potential.</title>
        <authorList>
            <person name="Song L."/>
            <person name="Nielsen L.J."/>
            <person name="Mohite O."/>
            <person name="Xu X."/>
            <person name="Weber T."/>
            <person name="Kovacs A.T."/>
        </authorList>
    </citation>
    <scope>NUCLEOTIDE SEQUENCE</scope>
    <source>
        <strain evidence="1">G1S1</strain>
    </source>
</reference>
<accession>A0AAJ1QMR9</accession>
<dbReference type="RefSeq" id="WP_289349961.1">
    <property type="nucleotide sequence ID" value="NZ_JAUCFI010000003.1"/>
</dbReference>
<comment type="caution">
    <text evidence="1">The sequence shown here is derived from an EMBL/GenBank/DDBJ whole genome shotgun (WGS) entry which is preliminary data.</text>
</comment>
<dbReference type="EMBL" id="JAUCFI010000003">
    <property type="protein sequence ID" value="MDM5284424.1"/>
    <property type="molecule type" value="Genomic_DNA"/>
</dbReference>
<organism evidence="1 2">
    <name type="scientific">Peribacillus frigoritolerans</name>
    <dbReference type="NCBI Taxonomy" id="450367"/>
    <lineage>
        <taxon>Bacteria</taxon>
        <taxon>Bacillati</taxon>
        <taxon>Bacillota</taxon>
        <taxon>Bacilli</taxon>
        <taxon>Bacillales</taxon>
        <taxon>Bacillaceae</taxon>
        <taxon>Peribacillus</taxon>
    </lineage>
</organism>